<dbReference type="InterPro" id="IPR011330">
    <property type="entry name" value="Glyco_hydro/deAcase_b/a-brl"/>
</dbReference>
<dbReference type="AlphaFoldDB" id="A0A6I2UG20"/>
<dbReference type="InterPro" id="IPR051398">
    <property type="entry name" value="Polysacch_Deacetylase"/>
</dbReference>
<evidence type="ECO:0000256" key="2">
    <source>
        <dbReference type="ARBA" id="ARBA00022729"/>
    </source>
</evidence>
<dbReference type="InterPro" id="IPR002509">
    <property type="entry name" value="NODB_dom"/>
</dbReference>
<dbReference type="Pfam" id="PF01522">
    <property type="entry name" value="Polysacc_deac_1"/>
    <property type="match status" value="1"/>
</dbReference>
<evidence type="ECO:0000313" key="5">
    <source>
        <dbReference type="Proteomes" id="UP000433181"/>
    </source>
</evidence>
<feature type="domain" description="NodB homology" evidence="3">
    <location>
        <begin position="84"/>
        <end position="256"/>
    </location>
</feature>
<accession>A0A6I2UG20</accession>
<dbReference type="Gene3D" id="3.20.20.370">
    <property type="entry name" value="Glycoside hydrolase/deacetylase"/>
    <property type="match status" value="1"/>
</dbReference>
<dbReference type="PANTHER" id="PTHR34216">
    <property type="match status" value="1"/>
</dbReference>
<keyword evidence="2" id="KW-0732">Signal</keyword>
<evidence type="ECO:0000259" key="3">
    <source>
        <dbReference type="PROSITE" id="PS51677"/>
    </source>
</evidence>
<dbReference type="SUPFAM" id="SSF88713">
    <property type="entry name" value="Glycoside hydrolase/deacetylase"/>
    <property type="match status" value="1"/>
</dbReference>
<evidence type="ECO:0000313" key="4">
    <source>
        <dbReference type="EMBL" id="MSU08550.1"/>
    </source>
</evidence>
<proteinExistence type="predicted"/>
<dbReference type="GO" id="GO:0005576">
    <property type="term" value="C:extracellular region"/>
    <property type="evidence" value="ECO:0007669"/>
    <property type="project" value="UniProtKB-SubCell"/>
</dbReference>
<organism evidence="4 5">
    <name type="scientific">Anaerovibrio slackiae</name>
    <dbReference type="NCBI Taxonomy" id="2652309"/>
    <lineage>
        <taxon>Bacteria</taxon>
        <taxon>Bacillati</taxon>
        <taxon>Bacillota</taxon>
        <taxon>Negativicutes</taxon>
        <taxon>Selenomonadales</taxon>
        <taxon>Selenomonadaceae</taxon>
        <taxon>Anaerovibrio</taxon>
    </lineage>
</organism>
<comment type="caution">
    <text evidence="4">The sequence shown here is derived from an EMBL/GenBank/DDBJ whole genome shotgun (WGS) entry which is preliminary data.</text>
</comment>
<dbReference type="PROSITE" id="PS51677">
    <property type="entry name" value="NODB"/>
    <property type="match status" value="1"/>
</dbReference>
<keyword evidence="5" id="KW-1185">Reference proteome</keyword>
<sequence>MAVQLQPEKQEAAAMPVAQVTVQDDPRTVMVLNYHKVVDEHMSLSVPLADFEQHMKWLKEYGYTSITPEELYEFIVNGSELPEKPVLITFDDGYKDNYTNAYPIMKKYGFKGTIFVVTGFLGVYDNYMTWEQAKELADNGFSIESHTYSHKSMTEASDEEISKELTKSRDTIKNKLGIDADFMAYPTGTYNLHIAELVQKAGYKGAFTIKYDNVSRESNVYALERVPIFHTENTNKDFLERIQYLPLLYKYGWVKN</sequence>
<dbReference type="CDD" id="cd10918">
    <property type="entry name" value="CE4_NodB_like_5s_6s"/>
    <property type="match status" value="1"/>
</dbReference>
<evidence type="ECO:0000256" key="1">
    <source>
        <dbReference type="ARBA" id="ARBA00004613"/>
    </source>
</evidence>
<dbReference type="GO" id="GO:0016810">
    <property type="term" value="F:hydrolase activity, acting on carbon-nitrogen (but not peptide) bonds"/>
    <property type="evidence" value="ECO:0007669"/>
    <property type="project" value="InterPro"/>
</dbReference>
<dbReference type="EMBL" id="VUNR01000009">
    <property type="protein sequence ID" value="MSU08550.1"/>
    <property type="molecule type" value="Genomic_DNA"/>
</dbReference>
<dbReference type="PANTHER" id="PTHR34216:SF3">
    <property type="entry name" value="POLY-BETA-1,6-N-ACETYL-D-GLUCOSAMINE N-DEACETYLASE"/>
    <property type="match status" value="1"/>
</dbReference>
<gene>
    <name evidence="4" type="ORF">FYJ84_06085</name>
</gene>
<reference evidence="4 5" key="1">
    <citation type="submission" date="2019-08" db="EMBL/GenBank/DDBJ databases">
        <title>In-depth cultivation of the pig gut microbiome towards novel bacterial diversity and tailored functional studies.</title>
        <authorList>
            <person name="Wylensek D."/>
            <person name="Hitch T.C.A."/>
            <person name="Clavel T."/>
        </authorList>
    </citation>
    <scope>NUCLEOTIDE SEQUENCE [LARGE SCALE GENOMIC DNA]</scope>
    <source>
        <strain evidence="4 5">WCA-693-APC-5D-A</strain>
    </source>
</reference>
<dbReference type="GO" id="GO:0005975">
    <property type="term" value="P:carbohydrate metabolic process"/>
    <property type="evidence" value="ECO:0007669"/>
    <property type="project" value="InterPro"/>
</dbReference>
<protein>
    <submittedName>
        <fullName evidence="4">Polysaccharide deacetylase family protein</fullName>
    </submittedName>
</protein>
<dbReference type="Proteomes" id="UP000433181">
    <property type="component" value="Unassembled WGS sequence"/>
</dbReference>
<name>A0A6I2UG20_9FIRM</name>
<comment type="subcellular location">
    <subcellularLocation>
        <location evidence="1">Secreted</location>
    </subcellularLocation>
</comment>